<evidence type="ECO:0000256" key="10">
    <source>
        <dbReference type="ARBA" id="ARBA00023237"/>
    </source>
</evidence>
<evidence type="ECO:0000313" key="13">
    <source>
        <dbReference type="EMBL" id="MDY0872140.1"/>
    </source>
</evidence>
<evidence type="ECO:0000256" key="1">
    <source>
        <dbReference type="ARBA" id="ARBA00004571"/>
    </source>
</evidence>
<feature type="signal peptide" evidence="11">
    <location>
        <begin position="1"/>
        <end position="23"/>
    </location>
</feature>
<dbReference type="PANTHER" id="PTHR34501">
    <property type="entry name" value="PROTEIN YDDL-RELATED"/>
    <property type="match status" value="1"/>
</dbReference>
<dbReference type="InterPro" id="IPR050298">
    <property type="entry name" value="Gram-neg_bact_OMP"/>
</dbReference>
<evidence type="ECO:0000256" key="5">
    <source>
        <dbReference type="ARBA" id="ARBA00022692"/>
    </source>
</evidence>
<keyword evidence="5" id="KW-0812">Transmembrane</keyword>
<gene>
    <name evidence="13" type="ORF">SMD31_09405</name>
</gene>
<evidence type="ECO:0000256" key="2">
    <source>
        <dbReference type="ARBA" id="ARBA00011233"/>
    </source>
</evidence>
<keyword evidence="10" id="KW-0998">Cell outer membrane</keyword>
<evidence type="ECO:0000256" key="11">
    <source>
        <dbReference type="SAM" id="SignalP"/>
    </source>
</evidence>
<keyword evidence="14" id="KW-1185">Reference proteome</keyword>
<accession>A0ABU5DXX2</accession>
<feature type="chain" id="PRO_5046708325" evidence="11">
    <location>
        <begin position="24"/>
        <end position="372"/>
    </location>
</feature>
<dbReference type="SUPFAM" id="SSF56935">
    <property type="entry name" value="Porins"/>
    <property type="match status" value="1"/>
</dbReference>
<reference evidence="13 14" key="1">
    <citation type="journal article" date="2013" name="Antonie Van Leeuwenhoek">
        <title>Dongia rigui sp. nov., isolated from freshwater of a large wetland in Korea.</title>
        <authorList>
            <person name="Baik K.S."/>
            <person name="Hwang Y.M."/>
            <person name="Choi J.S."/>
            <person name="Kwon J."/>
            <person name="Seong C.N."/>
        </authorList>
    </citation>
    <scope>NUCLEOTIDE SEQUENCE [LARGE SCALE GENOMIC DNA]</scope>
    <source>
        <strain evidence="13 14">04SU4-P</strain>
    </source>
</reference>
<dbReference type="RefSeq" id="WP_320500558.1">
    <property type="nucleotide sequence ID" value="NZ_JAXCLX010000001.1"/>
</dbReference>
<dbReference type="Proteomes" id="UP001271769">
    <property type="component" value="Unassembled WGS sequence"/>
</dbReference>
<evidence type="ECO:0000256" key="6">
    <source>
        <dbReference type="ARBA" id="ARBA00022729"/>
    </source>
</evidence>
<comment type="subcellular location">
    <subcellularLocation>
        <location evidence="1">Cell outer membrane</location>
        <topology evidence="1">Multi-pass membrane protein</topology>
    </subcellularLocation>
</comment>
<sequence>MKKVLLGTSALLGIGLMAGTAQASDGVKLSLGGFMKSFYGFTFDDDGQGEAGHDSNLDGVGTDGEVYFLGSVTLDNGITVGTRIELEAEDSGDQIDAAYVYFKGGFGDIRVGSQGAVADNMYMLPPSSTANFGVFSPAQIGSKLVISGFDPSPVSKPQSIAYYSPNFSGFSFGVSYVPEGGFEKQGDGVADTFHPNRDAGDINHELEAGVHYDFEGDGWGLALGGALAYSGDIEEHGDDEFFAFNTGVNLSFGGLTVGTAFTYKDQQTIVDDDDSENGDEWSVGVGLAYNVDAWTVGAGWALRNIENNTPASDFEDNVTVQRVGVTGSYAMGPGIDLDAGLFYSWASGVDAAEATSDGYDSLEFSVGSSITF</sequence>
<keyword evidence="9" id="KW-0472">Membrane</keyword>
<protein>
    <submittedName>
        <fullName evidence="13">Porin</fullName>
    </submittedName>
</protein>
<evidence type="ECO:0000259" key="12">
    <source>
        <dbReference type="Pfam" id="PF13609"/>
    </source>
</evidence>
<comment type="caution">
    <text evidence="13">The sequence shown here is derived from an EMBL/GenBank/DDBJ whole genome shotgun (WGS) entry which is preliminary data.</text>
</comment>
<dbReference type="EMBL" id="JAXCLX010000001">
    <property type="protein sequence ID" value="MDY0872140.1"/>
    <property type="molecule type" value="Genomic_DNA"/>
</dbReference>
<name>A0ABU5DXX2_9PROT</name>
<feature type="domain" description="Porin" evidence="12">
    <location>
        <begin position="11"/>
        <end position="341"/>
    </location>
</feature>
<evidence type="ECO:0000256" key="8">
    <source>
        <dbReference type="ARBA" id="ARBA00023114"/>
    </source>
</evidence>
<dbReference type="PANTHER" id="PTHR34501:SF9">
    <property type="entry name" value="MAJOR OUTER MEMBRANE PROTEIN P.IA"/>
    <property type="match status" value="1"/>
</dbReference>
<comment type="subunit">
    <text evidence="2">Homotrimer.</text>
</comment>
<evidence type="ECO:0000256" key="7">
    <source>
        <dbReference type="ARBA" id="ARBA00023065"/>
    </source>
</evidence>
<evidence type="ECO:0000256" key="4">
    <source>
        <dbReference type="ARBA" id="ARBA00022452"/>
    </source>
</evidence>
<dbReference type="Pfam" id="PF13609">
    <property type="entry name" value="Porin_4"/>
    <property type="match status" value="1"/>
</dbReference>
<keyword evidence="4" id="KW-1134">Transmembrane beta strand</keyword>
<keyword evidence="3" id="KW-0813">Transport</keyword>
<dbReference type="InterPro" id="IPR023614">
    <property type="entry name" value="Porin_dom_sf"/>
</dbReference>
<evidence type="ECO:0000256" key="9">
    <source>
        <dbReference type="ARBA" id="ARBA00023136"/>
    </source>
</evidence>
<keyword evidence="7" id="KW-0406">Ion transport</keyword>
<organism evidence="13 14">
    <name type="scientific">Dongia rigui</name>
    <dbReference type="NCBI Taxonomy" id="940149"/>
    <lineage>
        <taxon>Bacteria</taxon>
        <taxon>Pseudomonadati</taxon>
        <taxon>Pseudomonadota</taxon>
        <taxon>Alphaproteobacteria</taxon>
        <taxon>Rhodospirillales</taxon>
        <taxon>Dongiaceae</taxon>
        <taxon>Dongia</taxon>
    </lineage>
</organism>
<keyword evidence="8" id="KW-0626">Porin</keyword>
<keyword evidence="6 11" id="KW-0732">Signal</keyword>
<dbReference type="Gene3D" id="2.40.160.10">
    <property type="entry name" value="Porin"/>
    <property type="match status" value="1"/>
</dbReference>
<evidence type="ECO:0000256" key="3">
    <source>
        <dbReference type="ARBA" id="ARBA00022448"/>
    </source>
</evidence>
<proteinExistence type="predicted"/>
<evidence type="ECO:0000313" key="14">
    <source>
        <dbReference type="Proteomes" id="UP001271769"/>
    </source>
</evidence>
<dbReference type="InterPro" id="IPR033900">
    <property type="entry name" value="Gram_neg_porin_domain"/>
</dbReference>